<proteinExistence type="predicted"/>
<dbReference type="CDD" id="cd17911">
    <property type="entry name" value="CheC_ClassIII"/>
    <property type="match status" value="1"/>
</dbReference>
<keyword evidence="2" id="KW-0378">Hydrolase</keyword>
<sequence>MTLENDAAERERRERDPERTGGDGGGEGGETVEGDETTEGDGTAERDGSTEASESAESSVTADAERTIPLKTLAVLNWLGDRGVTGVESRLNDVLDDDLTVTTEQVKIGYAEQETVPAQFRAGERAGARVLLSKPLVGNVLVVFPMESANKAAALMLQRAVEDLSSVSTEMGRDALTELCNMMANGFVDEWATLFDTPIDTGSPVPVQDPERTLVARIFKQYGVGLFIRSRLRIPRHDVDATIYVFPGDEEFVTKISEVGLGVIS</sequence>
<dbReference type="InterPro" id="IPR028976">
    <property type="entry name" value="CheC-like_sf"/>
</dbReference>
<dbReference type="Pfam" id="PF04509">
    <property type="entry name" value="CheC"/>
    <property type="match status" value="1"/>
</dbReference>
<evidence type="ECO:0000256" key="2">
    <source>
        <dbReference type="ARBA" id="ARBA00022801"/>
    </source>
</evidence>
<comment type="caution">
    <text evidence="5">The sequence shown here is derived from an EMBL/GenBank/DDBJ whole genome shotgun (WGS) entry which is preliminary data.</text>
</comment>
<dbReference type="GO" id="GO:0016787">
    <property type="term" value="F:hydrolase activity"/>
    <property type="evidence" value="ECO:0007669"/>
    <property type="project" value="UniProtKB-KW"/>
</dbReference>
<evidence type="ECO:0000313" key="5">
    <source>
        <dbReference type="EMBL" id="MFC4824012.1"/>
    </source>
</evidence>
<keyword evidence="6" id="KW-1185">Reference proteome</keyword>
<reference evidence="5 6" key="1">
    <citation type="journal article" date="2019" name="Int. J. Syst. Evol. Microbiol.">
        <title>The Global Catalogue of Microorganisms (GCM) 10K type strain sequencing project: providing services to taxonomists for standard genome sequencing and annotation.</title>
        <authorList>
            <consortium name="The Broad Institute Genomics Platform"/>
            <consortium name="The Broad Institute Genome Sequencing Center for Infectious Disease"/>
            <person name="Wu L."/>
            <person name="Ma J."/>
        </authorList>
    </citation>
    <scope>NUCLEOTIDE SEQUENCE [LARGE SCALE GENOMIC DNA]</scope>
    <source>
        <strain evidence="5 6">XZYJ18</strain>
    </source>
</reference>
<dbReference type="RefSeq" id="WP_254266904.1">
    <property type="nucleotide sequence ID" value="NZ_CP100400.1"/>
</dbReference>
<dbReference type="EMBL" id="JBHSHT010000001">
    <property type="protein sequence ID" value="MFC4824012.1"/>
    <property type="molecule type" value="Genomic_DNA"/>
</dbReference>
<dbReference type="InterPro" id="IPR007597">
    <property type="entry name" value="CheC"/>
</dbReference>
<organism evidence="5 6">
    <name type="scientific">Halorussus aquaticus</name>
    <dbReference type="NCBI Taxonomy" id="2953748"/>
    <lineage>
        <taxon>Archaea</taxon>
        <taxon>Methanobacteriati</taxon>
        <taxon>Methanobacteriota</taxon>
        <taxon>Stenosarchaea group</taxon>
        <taxon>Halobacteria</taxon>
        <taxon>Halobacteriales</taxon>
        <taxon>Haladaptataceae</taxon>
        <taxon>Halorussus</taxon>
    </lineage>
</organism>
<feature type="compositionally biased region" description="Basic and acidic residues" evidence="3">
    <location>
        <begin position="7"/>
        <end position="21"/>
    </location>
</feature>
<feature type="compositionally biased region" description="Low complexity" evidence="3">
    <location>
        <begin position="50"/>
        <end position="62"/>
    </location>
</feature>
<dbReference type="PANTHER" id="PTHR43693">
    <property type="entry name" value="PROTEIN PHOSPHATASE CHEZ"/>
    <property type="match status" value="1"/>
</dbReference>
<accession>A0ABD5PZT7</accession>
<dbReference type="InterPro" id="IPR050992">
    <property type="entry name" value="CheZ_family_phosphatases"/>
</dbReference>
<protein>
    <submittedName>
        <fullName evidence="5">Chemotaxis protein CheC</fullName>
    </submittedName>
</protein>
<dbReference type="GeneID" id="73045309"/>
<feature type="domain" description="CheC-like protein" evidence="4">
    <location>
        <begin position="171"/>
        <end position="204"/>
    </location>
</feature>
<feature type="compositionally biased region" description="Acidic residues" evidence="3">
    <location>
        <begin position="30"/>
        <end position="39"/>
    </location>
</feature>
<evidence type="ECO:0000259" key="4">
    <source>
        <dbReference type="Pfam" id="PF04509"/>
    </source>
</evidence>
<feature type="region of interest" description="Disordered" evidence="3">
    <location>
        <begin position="1"/>
        <end position="63"/>
    </location>
</feature>
<dbReference type="SUPFAM" id="SSF103039">
    <property type="entry name" value="CheC-like"/>
    <property type="match status" value="1"/>
</dbReference>
<dbReference type="PANTHER" id="PTHR43693:SF1">
    <property type="entry name" value="PROTEIN PHOSPHATASE CHEZ"/>
    <property type="match status" value="1"/>
</dbReference>
<keyword evidence="1" id="KW-0145">Chemotaxis</keyword>
<evidence type="ECO:0000256" key="3">
    <source>
        <dbReference type="SAM" id="MobiDB-lite"/>
    </source>
</evidence>
<dbReference type="Gene3D" id="3.40.1550.10">
    <property type="entry name" value="CheC-like"/>
    <property type="match status" value="1"/>
</dbReference>
<dbReference type="AlphaFoldDB" id="A0ABD5PZT7"/>
<name>A0ABD5PZT7_9EURY</name>
<dbReference type="Proteomes" id="UP001595945">
    <property type="component" value="Unassembled WGS sequence"/>
</dbReference>
<gene>
    <name evidence="5" type="ORF">ACFO9K_07035</name>
</gene>
<evidence type="ECO:0000313" key="6">
    <source>
        <dbReference type="Proteomes" id="UP001595945"/>
    </source>
</evidence>
<dbReference type="GO" id="GO:0006935">
    <property type="term" value="P:chemotaxis"/>
    <property type="evidence" value="ECO:0007669"/>
    <property type="project" value="UniProtKB-KW"/>
</dbReference>
<evidence type="ECO:0000256" key="1">
    <source>
        <dbReference type="ARBA" id="ARBA00022500"/>
    </source>
</evidence>